<sequence>MTSGTPVTGPVDVPAGAFAVAPELAEDALQRISELQDVVGRLVREAKVLGRSVPLGGGYAGEIGEFMARYGIEPDGGADAGSGAVSDALVAFGRELADLRTRIGAALEQYRSRDEQAEGELKGVDCQGG</sequence>
<protein>
    <recommendedName>
        <fullName evidence="3">PE family protein</fullName>
    </recommendedName>
</protein>
<evidence type="ECO:0000313" key="2">
    <source>
        <dbReference type="Proteomes" id="UP001500653"/>
    </source>
</evidence>
<comment type="caution">
    <text evidence="1">The sequence shown here is derived from an EMBL/GenBank/DDBJ whole genome shotgun (WGS) entry which is preliminary data.</text>
</comment>
<evidence type="ECO:0000313" key="1">
    <source>
        <dbReference type="EMBL" id="GAA1224620.1"/>
    </source>
</evidence>
<reference evidence="1 2" key="1">
    <citation type="journal article" date="2019" name="Int. J. Syst. Evol. Microbiol.">
        <title>The Global Catalogue of Microorganisms (GCM) 10K type strain sequencing project: providing services to taxonomists for standard genome sequencing and annotation.</title>
        <authorList>
            <consortium name="The Broad Institute Genomics Platform"/>
            <consortium name="The Broad Institute Genome Sequencing Center for Infectious Disease"/>
            <person name="Wu L."/>
            <person name="Ma J."/>
        </authorList>
    </citation>
    <scope>NUCLEOTIDE SEQUENCE [LARGE SCALE GENOMIC DNA]</scope>
    <source>
        <strain evidence="1 2">JCM 13023</strain>
    </source>
</reference>
<name>A0ABN1VVP2_9PSEU</name>
<accession>A0ABN1VVP2</accession>
<dbReference type="Proteomes" id="UP001500653">
    <property type="component" value="Unassembled WGS sequence"/>
</dbReference>
<dbReference type="EMBL" id="BAAALN010000001">
    <property type="protein sequence ID" value="GAA1224620.1"/>
    <property type="molecule type" value="Genomic_DNA"/>
</dbReference>
<keyword evidence="2" id="KW-1185">Reference proteome</keyword>
<organism evidence="1 2">
    <name type="scientific">Prauserella halophila</name>
    <dbReference type="NCBI Taxonomy" id="185641"/>
    <lineage>
        <taxon>Bacteria</taxon>
        <taxon>Bacillati</taxon>
        <taxon>Actinomycetota</taxon>
        <taxon>Actinomycetes</taxon>
        <taxon>Pseudonocardiales</taxon>
        <taxon>Pseudonocardiaceae</taxon>
        <taxon>Prauserella</taxon>
    </lineage>
</organism>
<gene>
    <name evidence="1" type="ORF">GCM10009676_02800</name>
</gene>
<dbReference type="RefSeq" id="WP_253861851.1">
    <property type="nucleotide sequence ID" value="NZ_BAAALN010000001.1"/>
</dbReference>
<proteinExistence type="predicted"/>
<evidence type="ECO:0008006" key="3">
    <source>
        <dbReference type="Google" id="ProtNLM"/>
    </source>
</evidence>